<dbReference type="Gene3D" id="1.50.10.20">
    <property type="match status" value="1"/>
</dbReference>
<dbReference type="InterPro" id="IPR008930">
    <property type="entry name" value="Terpenoid_cyclase/PrenylTrfase"/>
</dbReference>
<keyword evidence="2" id="KW-0882">Thioester bond</keyword>
<dbReference type="InterPro" id="IPR012910">
    <property type="entry name" value="Plug_dom"/>
</dbReference>
<keyword evidence="3" id="KW-0998">Cell outer membrane</keyword>
<dbReference type="NCBIfam" id="TIGR04057">
    <property type="entry name" value="SusC_RagA_signa"/>
    <property type="match status" value="1"/>
</dbReference>
<dbReference type="SUPFAM" id="SSF56935">
    <property type="entry name" value="Porins"/>
    <property type="match status" value="1"/>
</dbReference>
<gene>
    <name evidence="5" type="ORF">K1Y79_03485</name>
</gene>
<dbReference type="SUPFAM" id="SSF48239">
    <property type="entry name" value="Terpenoid cyclases/Protein prenyltransferases"/>
    <property type="match status" value="1"/>
</dbReference>
<dbReference type="InterPro" id="IPR023997">
    <property type="entry name" value="TonB-dep_OMP_SusC/RagA_CS"/>
</dbReference>
<reference evidence="5 6" key="1">
    <citation type="submission" date="2021-08" db="EMBL/GenBank/DDBJ databases">
        <title>The genome sequence of Chitinophaga sp. B61.</title>
        <authorList>
            <person name="Zhang X."/>
        </authorList>
    </citation>
    <scope>NUCLEOTIDE SEQUENCE [LARGE SCALE GENOMIC DNA]</scope>
    <source>
        <strain evidence="5 6">B61</strain>
    </source>
</reference>
<dbReference type="InterPro" id="IPR050473">
    <property type="entry name" value="A2M/Complement_sys"/>
</dbReference>
<comment type="caution">
    <text evidence="5">The sequence shown here is derived from an EMBL/GenBank/DDBJ whole genome shotgun (WGS) entry which is preliminary data.</text>
</comment>
<keyword evidence="3" id="KW-0812">Transmembrane</keyword>
<dbReference type="Pfam" id="PF07678">
    <property type="entry name" value="TED_complement"/>
    <property type="match status" value="1"/>
</dbReference>
<feature type="domain" description="Alpha-2-macroglobulin" evidence="4">
    <location>
        <begin position="853"/>
        <end position="943"/>
    </location>
</feature>
<evidence type="ECO:0000256" key="3">
    <source>
        <dbReference type="PROSITE-ProRule" id="PRU01360"/>
    </source>
</evidence>
<dbReference type="RefSeq" id="WP_220248607.1">
    <property type="nucleotide sequence ID" value="NZ_JAICCF010000001.1"/>
</dbReference>
<dbReference type="PANTHER" id="PTHR11412">
    <property type="entry name" value="MACROGLOBULIN / COMPLEMENT"/>
    <property type="match status" value="1"/>
</dbReference>
<keyword evidence="1" id="KW-0732">Signal</keyword>
<dbReference type="Proteomes" id="UP000812961">
    <property type="component" value="Unassembled WGS sequence"/>
</dbReference>
<dbReference type="PROSITE" id="PS52016">
    <property type="entry name" value="TONB_DEPENDENT_REC_3"/>
    <property type="match status" value="1"/>
</dbReference>
<comment type="subcellular location">
    <subcellularLocation>
        <location evidence="3">Cell outer membrane</location>
        <topology evidence="3">Multi-pass membrane protein</topology>
    </subcellularLocation>
</comment>
<evidence type="ECO:0000313" key="5">
    <source>
        <dbReference type="EMBL" id="MBW8683386.1"/>
    </source>
</evidence>
<keyword evidence="6" id="KW-1185">Reference proteome</keyword>
<keyword evidence="3" id="KW-0472">Membrane</keyword>
<dbReference type="Gene3D" id="2.60.40.690">
    <property type="entry name" value="Alpha-macroglobulin, receptor-binding domain"/>
    <property type="match status" value="1"/>
</dbReference>
<dbReference type="Gene3D" id="2.60.40.1930">
    <property type="match status" value="1"/>
</dbReference>
<dbReference type="InterPro" id="IPR001599">
    <property type="entry name" value="Macroglobln_a2"/>
</dbReference>
<organism evidence="5 6">
    <name type="scientific">Chitinophaga rhizophila</name>
    <dbReference type="NCBI Taxonomy" id="2866212"/>
    <lineage>
        <taxon>Bacteria</taxon>
        <taxon>Pseudomonadati</taxon>
        <taxon>Bacteroidota</taxon>
        <taxon>Chitinophagia</taxon>
        <taxon>Chitinophagales</taxon>
        <taxon>Chitinophagaceae</taxon>
        <taxon>Chitinophaga</taxon>
    </lineage>
</organism>
<dbReference type="Pfam" id="PF07715">
    <property type="entry name" value="Plug"/>
    <property type="match status" value="1"/>
</dbReference>
<keyword evidence="3" id="KW-1134">Transmembrane beta strand</keyword>
<sequence>MIRYIQYCSLLILTFLIFGGRTMAQLADYNNNKEKIYIQTNHIFLKPGEDLFYKIYLVNARTQYISVLSNVVYVEIVSPSGAIVEKQHYHIEDGAAEGSYHFSNDANGGIYKIRAYTAWMMNEKDATWFSKDITLQKVIAPRVLMKLDFPRKGYGPGDEVTAMYSMRSSLNDLPVGNYECKFTVSVGGQLIESNKFKTDIHGKANVRFRLPAGLATNDGLLNINVVFGGYTEAISRSIPITLNKIDLQFMPEGGTLVNGLPTNIAFKALNEFGKPVDVKGQILDQRNNVITTFNSYHDGMGQFNLTPEAGKLYKAKLSLPTGITQAYDLPTAAAQGVVMNIRKKGQLLELDISTTRDAKVRLIGSSRHQTYFRKELTLRKGRQLVTIDPTDFPAGIAKFTLTTEQRLPLAERLVFLHTDRVLNVKITADKTYYQPREKVKLRIKTQDENGQPLASNLSLTVVDDKLWSLADDKQDHILSWLLMSSELHGKIEEPQFYFKHDEKTALPALDLVMLTHGYRYFDYIDHIEKTGKPKYHPDLNNVVTGIVLNEDNQPVKAKVYLLSSMQAGQFSNGKVIEHSTGEDGVFFFGDINPALNYHLIARSEHRKQKIKLKLAKQGTEYVPRPVRNIRDPFDNEDALPRPMLALKETIDKPANVSKEKAENAIIKDFNLSNFDPNGLQEVVVTGYYSESKKKLLSSVAIIEANQMIPANDPLVALQGSVAGIGITKNTGNGQATVKIRGMNSISGDQPLIILDGIPIERLENINSADIHSIEVLKDASATALFGSRGTHGVILITSVRNSYIKSIINLEPTYYYASEAVQQQNSTFTVAARFYAPKYLSPETKERTDFRETIYWNPIIHTNNQGEATIEFYNSDATTTFRAISEGISYNGKPGRAELTYSVRSPWNIDVKIPPYLTTGDLVSMPLVIRNNTQQPMQAKIKIAMIEGMLLEKYPDSITVPADSTVQILITAKAFKPAEGKFTFSVTNGKHTEQLSLPVKITANGFPVITTIAGNRSLEKTFTISNMMEGTLVTDLKVFRSLEGQLLNDIASMLREPHGCFEQTSSSTYPNIFILKYLRAKGVQNIAVEQRALEYINAGYKRLIGYETTEHGFEWFGNTPPHEALTAYGLMEFTDMMEFVAVDKAMLERTRKFLLSRRDGKGTFRIRQRGYDAFASVPDKLANIYIVYALTQAGIKEEIQFEYKTAVAKVLESNDTYELSMMALAAHNMGATEDFRKLLQAAKNAKLQSSTTVVNSRANSLRIETMALYAMALMRQSSPDIAEISGIISRILAEKSYYGYGSTQATVLALQALVAYEKLVGTSIDASQLNILINNKAIYEGQALIGSISNIREGDNKFSISYKDEKSNVPYQLELSYYTSLPPSDPKAEMKLATKLSEISVTVGETVRMQIQVTNSQDILQPMTIAKIGIPAGLTVQPWQLKEIMEKGQIAFYEIFDNYLVLYWMGFAPQEAKQVHLDLKAEIAGKYKGKASTTYLYYTPEFKHWNAGTEITIEK</sequence>
<dbReference type="SMART" id="SM01419">
    <property type="entry name" value="Thiol-ester_cl"/>
    <property type="match status" value="1"/>
</dbReference>
<evidence type="ECO:0000256" key="1">
    <source>
        <dbReference type="ARBA" id="ARBA00022729"/>
    </source>
</evidence>
<dbReference type="PANTHER" id="PTHR11412:SF136">
    <property type="entry name" value="CD109 ANTIGEN"/>
    <property type="match status" value="1"/>
</dbReference>
<dbReference type="Pfam" id="PF00207">
    <property type="entry name" value="A2M"/>
    <property type="match status" value="1"/>
</dbReference>
<dbReference type="EMBL" id="JAICCF010000001">
    <property type="protein sequence ID" value="MBW8683386.1"/>
    <property type="molecule type" value="Genomic_DNA"/>
</dbReference>
<dbReference type="InterPro" id="IPR047565">
    <property type="entry name" value="Alpha-macroglob_thiol-ester_cl"/>
</dbReference>
<evidence type="ECO:0000313" key="6">
    <source>
        <dbReference type="Proteomes" id="UP000812961"/>
    </source>
</evidence>
<proteinExistence type="inferred from homology"/>
<dbReference type="Gene3D" id="2.170.130.10">
    <property type="entry name" value="TonB-dependent receptor, plug domain"/>
    <property type="match status" value="1"/>
</dbReference>
<keyword evidence="5" id="KW-0675">Receptor</keyword>
<comment type="similarity">
    <text evidence="3">Belongs to the TonB-dependent receptor family.</text>
</comment>
<accession>A0ABS7G7L3</accession>
<evidence type="ECO:0000259" key="4">
    <source>
        <dbReference type="SMART" id="SM01360"/>
    </source>
</evidence>
<dbReference type="CDD" id="cd02891">
    <property type="entry name" value="A2M_like"/>
    <property type="match status" value="1"/>
</dbReference>
<dbReference type="InterPro" id="IPR039426">
    <property type="entry name" value="TonB-dep_rcpt-like"/>
</dbReference>
<dbReference type="InterPro" id="IPR037066">
    <property type="entry name" value="Plug_dom_sf"/>
</dbReference>
<dbReference type="InterPro" id="IPR011626">
    <property type="entry name" value="Alpha-macroglobulin_TED"/>
</dbReference>
<dbReference type="InterPro" id="IPR036595">
    <property type="entry name" value="A-macroglobulin_rcpt-bd_sf"/>
</dbReference>
<name>A0ABS7G7L3_9BACT</name>
<dbReference type="SMART" id="SM01360">
    <property type="entry name" value="A2M"/>
    <property type="match status" value="1"/>
</dbReference>
<keyword evidence="3" id="KW-0813">Transport</keyword>
<protein>
    <submittedName>
        <fullName evidence="5">TonB-dependent receptor plug domain-containing protein</fullName>
    </submittedName>
</protein>
<evidence type="ECO:0000256" key="2">
    <source>
        <dbReference type="ARBA" id="ARBA00022966"/>
    </source>
</evidence>